<sequence>MAKYKERYFLQVDRGVFDSDYKDLTPSACKVYFMLCELEHRFCTDDSNYFFRTNEDLAEDTGLNISTVKRAKKELVEKKYVKTFPIHFQKVATKTRSKKKVTAYRILKRGSV</sequence>
<evidence type="ECO:0000313" key="2">
    <source>
        <dbReference type="Proteomes" id="UP000521313"/>
    </source>
</evidence>
<protein>
    <submittedName>
        <fullName evidence="1">DNA-binding MarR family transcriptional regulator</fullName>
    </submittedName>
</protein>
<accession>A0A7W8FYH0</accession>
<reference evidence="1 2" key="1">
    <citation type="submission" date="2020-08" db="EMBL/GenBank/DDBJ databases">
        <title>Genomic Encyclopedia of Type Strains, Phase IV (KMG-IV): sequencing the most valuable type-strain genomes for metagenomic binning, comparative biology and taxonomic classification.</title>
        <authorList>
            <person name="Goeker M."/>
        </authorList>
    </citation>
    <scope>NUCLEOTIDE SEQUENCE [LARGE SCALE GENOMIC DNA]</scope>
    <source>
        <strain evidence="1 2">DSM 26963</strain>
    </source>
</reference>
<evidence type="ECO:0000313" key="1">
    <source>
        <dbReference type="EMBL" id="MBB5185411.1"/>
    </source>
</evidence>
<dbReference type="Proteomes" id="UP000521313">
    <property type="component" value="Unassembled WGS sequence"/>
</dbReference>
<dbReference type="RefSeq" id="WP_183376347.1">
    <property type="nucleotide sequence ID" value="NZ_JACHHD010000015.1"/>
</dbReference>
<keyword evidence="1" id="KW-0238">DNA-binding</keyword>
<dbReference type="GO" id="GO:0003677">
    <property type="term" value="F:DNA binding"/>
    <property type="evidence" value="ECO:0007669"/>
    <property type="project" value="UniProtKB-KW"/>
</dbReference>
<gene>
    <name evidence="1" type="ORF">HNQ43_001468</name>
</gene>
<dbReference type="AlphaFoldDB" id="A0A7W8FYH0"/>
<proteinExistence type="predicted"/>
<dbReference type="Pfam" id="PF13730">
    <property type="entry name" value="HTH_36"/>
    <property type="match status" value="1"/>
</dbReference>
<dbReference type="EMBL" id="JACHHD010000015">
    <property type="protein sequence ID" value="MBB5185411.1"/>
    <property type="molecule type" value="Genomic_DNA"/>
</dbReference>
<comment type="caution">
    <text evidence="1">The sequence shown here is derived from an EMBL/GenBank/DDBJ whole genome shotgun (WGS) entry which is preliminary data.</text>
</comment>
<organism evidence="1 2">
    <name type="scientific">Faecalicoccus acidiformans</name>
    <dbReference type="NCBI Taxonomy" id="915173"/>
    <lineage>
        <taxon>Bacteria</taxon>
        <taxon>Bacillati</taxon>
        <taxon>Bacillota</taxon>
        <taxon>Erysipelotrichia</taxon>
        <taxon>Erysipelotrichales</taxon>
        <taxon>Erysipelotrichaceae</taxon>
        <taxon>Faecalicoccus</taxon>
    </lineage>
</organism>
<name>A0A7W8FYH0_9FIRM</name>